<dbReference type="GO" id="GO:0046872">
    <property type="term" value="F:metal ion binding"/>
    <property type="evidence" value="ECO:0007669"/>
    <property type="project" value="UniProtKB-KW"/>
</dbReference>
<dbReference type="GO" id="GO:0016846">
    <property type="term" value="F:carbon-sulfur lyase activity"/>
    <property type="evidence" value="ECO:0007669"/>
    <property type="project" value="InterPro"/>
</dbReference>
<dbReference type="Pfam" id="PF04828">
    <property type="entry name" value="GFA"/>
    <property type="match status" value="1"/>
</dbReference>
<dbReference type="SUPFAM" id="SSF51316">
    <property type="entry name" value="Mss4-like"/>
    <property type="match status" value="1"/>
</dbReference>
<accession>A0AAW1Q1M4</accession>
<sequence length="145" mass="16365">MSEVETGCHVKCSCPSFHKPFRRLSLWGGQFEASPDFVAWDCNCSICHVKRNVHVIVPRSHFELLEGKDKLTLYQFGTRTAKHYFCSVCGVVSFYVPRSNPDGYAVTVACVKPNTIRSITVNKFDGEHWEEFYGQSGIAAHSKLT</sequence>
<name>A0AAW1Q1M4_9CHLO</name>
<evidence type="ECO:0000313" key="5">
    <source>
        <dbReference type="EMBL" id="KAK9814687.1"/>
    </source>
</evidence>
<keyword evidence="2" id="KW-0479">Metal-binding</keyword>
<dbReference type="PANTHER" id="PTHR28620:SF1">
    <property type="entry name" value="CENP-V_GFA DOMAIN-CONTAINING PROTEIN"/>
    <property type="match status" value="1"/>
</dbReference>
<dbReference type="Proteomes" id="UP001489004">
    <property type="component" value="Unassembled WGS sequence"/>
</dbReference>
<reference evidence="5 6" key="1">
    <citation type="journal article" date="2024" name="Nat. Commun.">
        <title>Phylogenomics reveals the evolutionary origins of lichenization in chlorophyte algae.</title>
        <authorList>
            <person name="Puginier C."/>
            <person name="Libourel C."/>
            <person name="Otte J."/>
            <person name="Skaloud P."/>
            <person name="Haon M."/>
            <person name="Grisel S."/>
            <person name="Petersen M."/>
            <person name="Berrin J.G."/>
            <person name="Delaux P.M."/>
            <person name="Dal Grande F."/>
            <person name="Keller J."/>
        </authorList>
    </citation>
    <scope>NUCLEOTIDE SEQUENCE [LARGE SCALE GENOMIC DNA]</scope>
    <source>
        <strain evidence="5 6">SAG 2043</strain>
    </source>
</reference>
<feature type="domain" description="CENP-V/GFA" evidence="4">
    <location>
        <begin position="5"/>
        <end position="130"/>
    </location>
</feature>
<dbReference type="PROSITE" id="PS51891">
    <property type="entry name" value="CENP_V_GFA"/>
    <property type="match status" value="1"/>
</dbReference>
<protein>
    <recommendedName>
        <fullName evidence="4">CENP-V/GFA domain-containing protein</fullName>
    </recommendedName>
</protein>
<gene>
    <name evidence="5" type="ORF">WJX72_009805</name>
</gene>
<dbReference type="InterPro" id="IPR052355">
    <property type="entry name" value="CENP-V-like"/>
</dbReference>
<dbReference type="InterPro" id="IPR006913">
    <property type="entry name" value="CENP-V/GFA"/>
</dbReference>
<evidence type="ECO:0000313" key="6">
    <source>
        <dbReference type="Proteomes" id="UP001489004"/>
    </source>
</evidence>
<comment type="caution">
    <text evidence="5">The sequence shown here is derived from an EMBL/GenBank/DDBJ whole genome shotgun (WGS) entry which is preliminary data.</text>
</comment>
<dbReference type="EMBL" id="JALJOR010000007">
    <property type="protein sequence ID" value="KAK9814687.1"/>
    <property type="molecule type" value="Genomic_DNA"/>
</dbReference>
<organism evidence="5 6">
    <name type="scientific">[Myrmecia] bisecta</name>
    <dbReference type="NCBI Taxonomy" id="41462"/>
    <lineage>
        <taxon>Eukaryota</taxon>
        <taxon>Viridiplantae</taxon>
        <taxon>Chlorophyta</taxon>
        <taxon>core chlorophytes</taxon>
        <taxon>Trebouxiophyceae</taxon>
        <taxon>Trebouxiales</taxon>
        <taxon>Trebouxiaceae</taxon>
        <taxon>Myrmecia</taxon>
    </lineage>
</organism>
<proteinExistence type="inferred from homology"/>
<dbReference type="AlphaFoldDB" id="A0AAW1Q1M4"/>
<evidence type="ECO:0000256" key="3">
    <source>
        <dbReference type="ARBA" id="ARBA00022833"/>
    </source>
</evidence>
<evidence type="ECO:0000256" key="1">
    <source>
        <dbReference type="ARBA" id="ARBA00005495"/>
    </source>
</evidence>
<evidence type="ECO:0000256" key="2">
    <source>
        <dbReference type="ARBA" id="ARBA00022723"/>
    </source>
</evidence>
<dbReference type="InterPro" id="IPR011057">
    <property type="entry name" value="Mss4-like_sf"/>
</dbReference>
<dbReference type="PANTHER" id="PTHR28620">
    <property type="entry name" value="CENTROMERE PROTEIN V"/>
    <property type="match status" value="1"/>
</dbReference>
<comment type="similarity">
    <text evidence="1">Belongs to the Gfa family.</text>
</comment>
<evidence type="ECO:0000259" key="4">
    <source>
        <dbReference type="PROSITE" id="PS51891"/>
    </source>
</evidence>
<keyword evidence="3" id="KW-0862">Zinc</keyword>
<keyword evidence="6" id="KW-1185">Reference proteome</keyword>
<dbReference type="Gene3D" id="2.170.150.70">
    <property type="match status" value="1"/>
</dbReference>